<proteinExistence type="predicted"/>
<keyword evidence="3" id="KW-1185">Reference proteome</keyword>
<accession>A0AAD5R2H8</accession>
<gene>
    <name evidence="2" type="ORF">KIN20_029350</name>
</gene>
<feature type="compositionally biased region" description="Low complexity" evidence="1">
    <location>
        <begin position="82"/>
        <end position="102"/>
    </location>
</feature>
<feature type="compositionally biased region" description="Basic and acidic residues" evidence="1">
    <location>
        <begin position="197"/>
        <end position="206"/>
    </location>
</feature>
<feature type="compositionally biased region" description="Basic and acidic residues" evidence="1">
    <location>
        <begin position="170"/>
        <end position="183"/>
    </location>
</feature>
<sequence>MKVLRASLRSKQDNLYAMLKKCAAKEYYCDQYLEGNLWRRIIGSEEGELPKRQQSNKKNSSSSQNSNPNESPAKPNKTDSNPPVQQKAPAGAPAAPVDPNAGRQVLEPQNLSLQDIELQKTQESIEVQNKPQAPRAIFKARFGPASFLSSAQKNVSQDDETRNDAPSLSAERKDHFMSHERPPKWKSRSRTAAPSAVERHSDEDSKPSSNHIVAISSNPSTGICGGVEDDTKPPEDEIAEPTYGSKFGSHLSFHVVACDIAPNLEKEEAVNQS</sequence>
<dbReference type="Proteomes" id="UP001196413">
    <property type="component" value="Unassembled WGS sequence"/>
</dbReference>
<feature type="region of interest" description="Disordered" evidence="1">
    <location>
        <begin position="46"/>
        <end position="110"/>
    </location>
</feature>
<feature type="compositionally biased region" description="Low complexity" evidence="1">
    <location>
        <begin position="52"/>
        <end position="72"/>
    </location>
</feature>
<feature type="compositionally biased region" description="Polar residues" evidence="1">
    <location>
        <begin position="207"/>
        <end position="221"/>
    </location>
</feature>
<feature type="region of interest" description="Disordered" evidence="1">
    <location>
        <begin position="148"/>
        <end position="245"/>
    </location>
</feature>
<evidence type="ECO:0000313" key="3">
    <source>
        <dbReference type="Proteomes" id="UP001196413"/>
    </source>
</evidence>
<organism evidence="2 3">
    <name type="scientific">Parelaphostrongylus tenuis</name>
    <name type="common">Meningeal worm</name>
    <dbReference type="NCBI Taxonomy" id="148309"/>
    <lineage>
        <taxon>Eukaryota</taxon>
        <taxon>Metazoa</taxon>
        <taxon>Ecdysozoa</taxon>
        <taxon>Nematoda</taxon>
        <taxon>Chromadorea</taxon>
        <taxon>Rhabditida</taxon>
        <taxon>Rhabditina</taxon>
        <taxon>Rhabditomorpha</taxon>
        <taxon>Strongyloidea</taxon>
        <taxon>Metastrongylidae</taxon>
        <taxon>Parelaphostrongylus</taxon>
    </lineage>
</organism>
<evidence type="ECO:0000313" key="2">
    <source>
        <dbReference type="EMBL" id="KAJ1368259.1"/>
    </source>
</evidence>
<name>A0AAD5R2H8_PARTN</name>
<reference evidence="2" key="1">
    <citation type="submission" date="2021-06" db="EMBL/GenBank/DDBJ databases">
        <title>Parelaphostrongylus tenuis whole genome reference sequence.</title>
        <authorList>
            <person name="Garwood T.J."/>
            <person name="Larsen P.A."/>
            <person name="Fountain-Jones N.M."/>
            <person name="Garbe J.R."/>
            <person name="Macchietto M.G."/>
            <person name="Kania S.A."/>
            <person name="Gerhold R.W."/>
            <person name="Richards J.E."/>
            <person name="Wolf T.M."/>
        </authorList>
    </citation>
    <scope>NUCLEOTIDE SEQUENCE</scope>
    <source>
        <strain evidence="2">MNPRO001-30</strain>
        <tissue evidence="2">Meninges</tissue>
    </source>
</reference>
<dbReference type="AlphaFoldDB" id="A0AAD5R2H8"/>
<dbReference type="EMBL" id="JAHQIW010006128">
    <property type="protein sequence ID" value="KAJ1368259.1"/>
    <property type="molecule type" value="Genomic_DNA"/>
</dbReference>
<evidence type="ECO:0000256" key="1">
    <source>
        <dbReference type="SAM" id="MobiDB-lite"/>
    </source>
</evidence>
<comment type="caution">
    <text evidence="2">The sequence shown here is derived from an EMBL/GenBank/DDBJ whole genome shotgun (WGS) entry which is preliminary data.</text>
</comment>
<protein>
    <submittedName>
        <fullName evidence="2">Uncharacterized protein</fullName>
    </submittedName>
</protein>